<proteinExistence type="inferred from homology"/>
<dbReference type="InterPro" id="IPR050582">
    <property type="entry name" value="HAD-like_SerB"/>
</dbReference>
<dbReference type="RefSeq" id="WP_142040849.1">
    <property type="nucleotide sequence ID" value="NZ_JBHTGS010000001.1"/>
</dbReference>
<comment type="caution">
    <text evidence="6">The sequence shown here is derived from an EMBL/GenBank/DDBJ whole genome shotgun (WGS) entry which is preliminary data.</text>
</comment>
<keyword evidence="4" id="KW-0460">Magnesium</keyword>
<evidence type="ECO:0000256" key="5">
    <source>
        <dbReference type="SAM" id="Phobius"/>
    </source>
</evidence>
<dbReference type="SUPFAM" id="SSF56784">
    <property type="entry name" value="HAD-like"/>
    <property type="match status" value="1"/>
</dbReference>
<dbReference type="Proteomes" id="UP000317043">
    <property type="component" value="Unassembled WGS sequence"/>
</dbReference>
<keyword evidence="5" id="KW-1133">Transmembrane helix</keyword>
<protein>
    <submittedName>
        <fullName evidence="6">HAD superfamily hydrolase (TIGR01490 family)</fullName>
    </submittedName>
</protein>
<keyword evidence="3 6" id="KW-0378">Hydrolase</keyword>
<keyword evidence="5" id="KW-0472">Membrane</keyword>
<dbReference type="PANTHER" id="PTHR43344">
    <property type="entry name" value="PHOSPHOSERINE PHOSPHATASE"/>
    <property type="match status" value="1"/>
</dbReference>
<organism evidence="6 7">
    <name type="scientific">Stackebrandtia endophytica</name>
    <dbReference type="NCBI Taxonomy" id="1496996"/>
    <lineage>
        <taxon>Bacteria</taxon>
        <taxon>Bacillati</taxon>
        <taxon>Actinomycetota</taxon>
        <taxon>Actinomycetes</taxon>
        <taxon>Glycomycetales</taxon>
        <taxon>Glycomycetaceae</taxon>
        <taxon>Stackebrandtia</taxon>
    </lineage>
</organism>
<dbReference type="FunFam" id="3.40.50.1000:FF:000025">
    <property type="entry name" value="HAD hydrolase, family IB"/>
    <property type="match status" value="1"/>
</dbReference>
<dbReference type="InterPro" id="IPR036412">
    <property type="entry name" value="HAD-like_sf"/>
</dbReference>
<dbReference type="InParanoid" id="A0A543AYJ5"/>
<feature type="transmembrane region" description="Helical" evidence="5">
    <location>
        <begin position="278"/>
        <end position="299"/>
    </location>
</feature>
<dbReference type="AlphaFoldDB" id="A0A543AYJ5"/>
<dbReference type="GO" id="GO:0046872">
    <property type="term" value="F:metal ion binding"/>
    <property type="evidence" value="ECO:0007669"/>
    <property type="project" value="UniProtKB-KW"/>
</dbReference>
<dbReference type="InterPro" id="IPR023214">
    <property type="entry name" value="HAD_sf"/>
</dbReference>
<dbReference type="InterPro" id="IPR006385">
    <property type="entry name" value="HAD_hydro_SerB1"/>
</dbReference>
<evidence type="ECO:0000256" key="2">
    <source>
        <dbReference type="ARBA" id="ARBA00022723"/>
    </source>
</evidence>
<dbReference type="GO" id="GO:0016787">
    <property type="term" value="F:hydrolase activity"/>
    <property type="evidence" value="ECO:0007669"/>
    <property type="project" value="UniProtKB-KW"/>
</dbReference>
<gene>
    <name evidence="6" type="ORF">FB566_3204</name>
</gene>
<reference evidence="6 7" key="1">
    <citation type="submission" date="2019-06" db="EMBL/GenBank/DDBJ databases">
        <title>Sequencing the genomes of 1000 actinobacteria strains.</title>
        <authorList>
            <person name="Klenk H.-P."/>
        </authorList>
    </citation>
    <scope>NUCLEOTIDE SEQUENCE [LARGE SCALE GENOMIC DNA]</scope>
    <source>
        <strain evidence="6 7">DSM 45928</strain>
    </source>
</reference>
<comment type="similarity">
    <text evidence="1">Belongs to the HAD-like hydrolase superfamily. SerB family.</text>
</comment>
<dbReference type="PANTHER" id="PTHR43344:SF15">
    <property type="entry name" value="PHOSPHOSERINE PHOSPHATASE SERB1"/>
    <property type="match status" value="1"/>
</dbReference>
<name>A0A543AYJ5_9ACTN</name>
<keyword evidence="2" id="KW-0479">Metal-binding</keyword>
<keyword evidence="5" id="KW-0812">Transmembrane</keyword>
<evidence type="ECO:0000313" key="6">
    <source>
        <dbReference type="EMBL" id="TQL77643.1"/>
    </source>
</evidence>
<dbReference type="OrthoDB" id="25607at2"/>
<dbReference type="CDD" id="cd02612">
    <property type="entry name" value="HAD_PGPPase"/>
    <property type="match status" value="1"/>
</dbReference>
<evidence type="ECO:0000313" key="7">
    <source>
        <dbReference type="Proteomes" id="UP000317043"/>
    </source>
</evidence>
<dbReference type="NCBIfam" id="TIGR01490">
    <property type="entry name" value="HAD-SF-IB-hyp1"/>
    <property type="match status" value="1"/>
</dbReference>
<evidence type="ECO:0000256" key="1">
    <source>
        <dbReference type="ARBA" id="ARBA00009184"/>
    </source>
</evidence>
<keyword evidence="7" id="KW-1185">Reference proteome</keyword>
<dbReference type="Gene3D" id="1.20.1440.100">
    <property type="entry name" value="SG protein - dephosphorylation function"/>
    <property type="match status" value="1"/>
</dbReference>
<dbReference type="NCBIfam" id="TIGR01488">
    <property type="entry name" value="HAD-SF-IB"/>
    <property type="match status" value="1"/>
</dbReference>
<dbReference type="Pfam" id="PF12710">
    <property type="entry name" value="HAD"/>
    <property type="match status" value="1"/>
</dbReference>
<evidence type="ECO:0000256" key="3">
    <source>
        <dbReference type="ARBA" id="ARBA00022801"/>
    </source>
</evidence>
<accession>A0A543AYJ5</accession>
<evidence type="ECO:0000256" key="4">
    <source>
        <dbReference type="ARBA" id="ARBA00022842"/>
    </source>
</evidence>
<dbReference type="EMBL" id="VFOW01000001">
    <property type="protein sequence ID" value="TQL77643.1"/>
    <property type="molecule type" value="Genomic_DNA"/>
</dbReference>
<sequence length="315" mass="34571">MNATVTAGRCSARCPFFDSFLTRFKARLDAVELDGPEPQTAVSEFPIPPERAAAFFDVDNTLVHGASIYWFARGLATRRFFSSRDLLRFAWQQARFRMRGTENHDHIAQIKSSALAFVAGREVAEIVALGEEIFDDTIEARIWSGTQALADAHLAAGQRVWLVTATPVELASIIARRLGFTGAIGTVGEVRDGRYTGRLVSDIMHGPAKAEAIRELAVREDLDLSLCTAYSDSSNDLPMLQTVGHAVAINPDQELRRQARQRGWQVRDFRTGRKVTRVAVPTAMAAGLVAGAVATGAAWRRRQVGMSTSRNRSKA</sequence>
<dbReference type="Gene3D" id="3.40.50.1000">
    <property type="entry name" value="HAD superfamily/HAD-like"/>
    <property type="match status" value="1"/>
</dbReference>